<dbReference type="InterPro" id="IPR006073">
    <property type="entry name" value="GTP-bd"/>
</dbReference>
<evidence type="ECO:0000256" key="2">
    <source>
        <dbReference type="ARBA" id="ARBA00009638"/>
    </source>
</evidence>
<evidence type="ECO:0000313" key="13">
    <source>
        <dbReference type="Proteomes" id="UP000054093"/>
    </source>
</evidence>
<dbReference type="InterPro" id="IPR027417">
    <property type="entry name" value="P-loop_NTPase"/>
</dbReference>
<dbReference type="Pfam" id="PF01926">
    <property type="entry name" value="MMR_HSR1"/>
    <property type="match status" value="1"/>
</dbReference>
<comment type="similarity">
    <text evidence="2 10">Belongs to the TRAFAC class TrmE-Era-EngA-EngB-Septin-like GTPase superfamily. EngB GTPase family.</text>
</comment>
<sequence length="232" mass="26616">MNRLDLSLIWVIWRKHKRNRRLKRLSKNMPIKVLKTHFVRSSTRLQDCPPANMAEVAFLGRSNVGKSTFINQLLECKIAKSSTTPGKTKTANFFTTTWQLEQEVVKFGCVDLPGFGYAKVSKSLKQEWGGFLYTLLKQRVSIKLFLHLIDSRHPNLEIDAALQQFLKSVIKPDQQIMCVYTKFDKLNSHDQHALYYKTPHLLVSTLKIATLPPKFGSLKGIQQRVIHALLGL</sequence>
<dbReference type="CDD" id="cd01876">
    <property type="entry name" value="YihA_EngB"/>
    <property type="match status" value="1"/>
</dbReference>
<evidence type="ECO:0000256" key="6">
    <source>
        <dbReference type="ARBA" id="ARBA00022842"/>
    </source>
</evidence>
<dbReference type="PANTHER" id="PTHR11649">
    <property type="entry name" value="MSS1/TRME-RELATED GTP-BINDING PROTEIN"/>
    <property type="match status" value="1"/>
</dbReference>
<reference evidence="12 13" key="1">
    <citation type="journal article" date="2011" name="Vet. Res.">
        <title>Genome sequence of Helicobacter suis supports its role in gastric pathology.</title>
        <authorList>
            <person name="Vermoote M."/>
            <person name="Vandekerckhove T.T."/>
            <person name="Flahou B."/>
            <person name="Pasmans F."/>
            <person name="Smet A."/>
            <person name="De Groote D."/>
            <person name="Van Criekinge W."/>
            <person name="Ducatelle R."/>
            <person name="Haesebrouck F."/>
        </authorList>
    </citation>
    <scope>NUCLEOTIDE SEQUENCE [LARGE SCALE GENOMIC DNA]</scope>
    <source>
        <strain evidence="12 13">HS5</strain>
    </source>
</reference>
<keyword evidence="8 10" id="KW-0717">Septation</keyword>
<keyword evidence="4" id="KW-0479">Metal-binding</keyword>
<evidence type="ECO:0000256" key="7">
    <source>
        <dbReference type="ARBA" id="ARBA00023134"/>
    </source>
</evidence>
<gene>
    <name evidence="10 12" type="primary">engB</name>
    <name evidence="12" type="ORF">HSUHS5_0206</name>
</gene>
<evidence type="ECO:0000313" key="12">
    <source>
        <dbReference type="EMBL" id="EFX42341.1"/>
    </source>
</evidence>
<organism evidence="12 13">
    <name type="scientific">Helicobacter suis HS5</name>
    <dbReference type="NCBI Taxonomy" id="710394"/>
    <lineage>
        <taxon>Bacteria</taxon>
        <taxon>Pseudomonadati</taxon>
        <taxon>Campylobacterota</taxon>
        <taxon>Epsilonproteobacteria</taxon>
        <taxon>Campylobacterales</taxon>
        <taxon>Helicobacteraceae</taxon>
        <taxon>Helicobacter</taxon>
    </lineage>
</organism>
<keyword evidence="6" id="KW-0460">Magnesium</keyword>
<dbReference type="GO" id="GO:0000917">
    <property type="term" value="P:division septum assembly"/>
    <property type="evidence" value="ECO:0007669"/>
    <property type="project" value="UniProtKB-KW"/>
</dbReference>
<dbReference type="GO" id="GO:0046872">
    <property type="term" value="F:metal ion binding"/>
    <property type="evidence" value="ECO:0007669"/>
    <property type="project" value="UniProtKB-KW"/>
</dbReference>
<proteinExistence type="inferred from homology"/>
<evidence type="ECO:0000256" key="9">
    <source>
        <dbReference type="ARBA" id="ARBA00023306"/>
    </source>
</evidence>
<comment type="caution">
    <text evidence="12">The sequence shown here is derived from an EMBL/GenBank/DDBJ whole genome shotgun (WGS) entry which is preliminary data.</text>
</comment>
<evidence type="ECO:0000256" key="3">
    <source>
        <dbReference type="ARBA" id="ARBA00022618"/>
    </source>
</evidence>
<comment type="cofactor">
    <cofactor evidence="1">
        <name>Mg(2+)</name>
        <dbReference type="ChEBI" id="CHEBI:18420"/>
    </cofactor>
</comment>
<dbReference type="NCBIfam" id="TIGR03598">
    <property type="entry name" value="GTPase_YsxC"/>
    <property type="match status" value="1"/>
</dbReference>
<dbReference type="GO" id="GO:0005829">
    <property type="term" value="C:cytosol"/>
    <property type="evidence" value="ECO:0007669"/>
    <property type="project" value="TreeGrafter"/>
</dbReference>
<evidence type="ECO:0000256" key="8">
    <source>
        <dbReference type="ARBA" id="ARBA00023210"/>
    </source>
</evidence>
<dbReference type="PANTHER" id="PTHR11649:SF13">
    <property type="entry name" value="ENGB-TYPE G DOMAIN-CONTAINING PROTEIN"/>
    <property type="match status" value="1"/>
</dbReference>
<dbReference type="HAMAP" id="MF_00321">
    <property type="entry name" value="GTPase_EngB"/>
    <property type="match status" value="1"/>
</dbReference>
<evidence type="ECO:0000259" key="11">
    <source>
        <dbReference type="PROSITE" id="PS51706"/>
    </source>
</evidence>
<dbReference type="InterPro" id="IPR030393">
    <property type="entry name" value="G_ENGB_dom"/>
</dbReference>
<name>E7G2R4_9HELI</name>
<evidence type="ECO:0000256" key="5">
    <source>
        <dbReference type="ARBA" id="ARBA00022741"/>
    </source>
</evidence>
<evidence type="ECO:0000256" key="1">
    <source>
        <dbReference type="ARBA" id="ARBA00001946"/>
    </source>
</evidence>
<dbReference type="InterPro" id="IPR019987">
    <property type="entry name" value="GTP-bd_ribosome_bio_YsxC"/>
</dbReference>
<evidence type="ECO:0000256" key="10">
    <source>
        <dbReference type="HAMAP-Rule" id="MF_00321"/>
    </source>
</evidence>
<keyword evidence="9 10" id="KW-0131">Cell cycle</keyword>
<dbReference type="PROSITE" id="PS51706">
    <property type="entry name" value="G_ENGB"/>
    <property type="match status" value="1"/>
</dbReference>
<keyword evidence="5 10" id="KW-0547">Nucleotide-binding</keyword>
<comment type="function">
    <text evidence="10">Necessary for normal cell division and for the maintenance of normal septation.</text>
</comment>
<dbReference type="Gene3D" id="3.40.50.300">
    <property type="entry name" value="P-loop containing nucleotide triphosphate hydrolases"/>
    <property type="match status" value="1"/>
</dbReference>
<evidence type="ECO:0000256" key="4">
    <source>
        <dbReference type="ARBA" id="ARBA00022723"/>
    </source>
</evidence>
<dbReference type="EMBL" id="ADHO01000037">
    <property type="protein sequence ID" value="EFX42341.1"/>
    <property type="molecule type" value="Genomic_DNA"/>
</dbReference>
<dbReference type="Proteomes" id="UP000054093">
    <property type="component" value="Unassembled WGS sequence"/>
</dbReference>
<feature type="domain" description="EngB-type G" evidence="11">
    <location>
        <begin position="52"/>
        <end position="232"/>
    </location>
</feature>
<dbReference type="GO" id="GO:0005525">
    <property type="term" value="F:GTP binding"/>
    <property type="evidence" value="ECO:0007669"/>
    <property type="project" value="UniProtKB-UniRule"/>
</dbReference>
<accession>E7G2R4</accession>
<keyword evidence="3 10" id="KW-0132">Cell division</keyword>
<keyword evidence="7 10" id="KW-0342">GTP-binding</keyword>
<protein>
    <recommendedName>
        <fullName evidence="10">Probable GTP-binding protein EngB</fullName>
    </recommendedName>
</protein>
<dbReference type="AlphaFoldDB" id="E7G2R4"/>
<dbReference type="SUPFAM" id="SSF52540">
    <property type="entry name" value="P-loop containing nucleoside triphosphate hydrolases"/>
    <property type="match status" value="1"/>
</dbReference>